<keyword evidence="1" id="KW-0812">Transmembrane</keyword>
<organism evidence="2 3">
    <name type="scientific">Microvirga aerophila</name>
    <dbReference type="NCBI Taxonomy" id="670291"/>
    <lineage>
        <taxon>Bacteria</taxon>
        <taxon>Pseudomonadati</taxon>
        <taxon>Pseudomonadota</taxon>
        <taxon>Alphaproteobacteria</taxon>
        <taxon>Hyphomicrobiales</taxon>
        <taxon>Methylobacteriaceae</taxon>
        <taxon>Microvirga</taxon>
    </lineage>
</organism>
<keyword evidence="1" id="KW-1133">Transmembrane helix</keyword>
<accession>A0A512BK90</accession>
<dbReference type="EMBL" id="BJYU01000001">
    <property type="protein sequence ID" value="GEO12373.1"/>
    <property type="molecule type" value="Genomic_DNA"/>
</dbReference>
<feature type="transmembrane region" description="Helical" evidence="1">
    <location>
        <begin position="17"/>
        <end position="39"/>
    </location>
</feature>
<proteinExistence type="predicted"/>
<protein>
    <submittedName>
        <fullName evidence="2">Uncharacterized protein</fullName>
    </submittedName>
</protein>
<evidence type="ECO:0000313" key="3">
    <source>
        <dbReference type="Proteomes" id="UP000321085"/>
    </source>
</evidence>
<evidence type="ECO:0000313" key="2">
    <source>
        <dbReference type="EMBL" id="GEO12373.1"/>
    </source>
</evidence>
<gene>
    <name evidence="2" type="ORF">MAE02_00690</name>
</gene>
<evidence type="ECO:0000256" key="1">
    <source>
        <dbReference type="SAM" id="Phobius"/>
    </source>
</evidence>
<keyword evidence="1" id="KW-0472">Membrane</keyword>
<reference evidence="2 3" key="1">
    <citation type="submission" date="2019-07" db="EMBL/GenBank/DDBJ databases">
        <title>Whole genome shotgun sequence of Microvirga aerophila NBRC 106136.</title>
        <authorList>
            <person name="Hosoyama A."/>
            <person name="Uohara A."/>
            <person name="Ohji S."/>
            <person name="Ichikawa N."/>
        </authorList>
    </citation>
    <scope>NUCLEOTIDE SEQUENCE [LARGE SCALE GENOMIC DNA]</scope>
    <source>
        <strain evidence="2 3">NBRC 106136</strain>
    </source>
</reference>
<dbReference type="OrthoDB" id="8021295at2"/>
<sequence>MVVSQERAVNLESLQVLLWKLAVVVGWLSIIPLSGGWYARRRFRILLKAPLTDEVEHLTHLWEGRIPRWTNIGLSMAGFSILCFIAWLIVRAIL</sequence>
<dbReference type="AlphaFoldDB" id="A0A512BK90"/>
<keyword evidence="3" id="KW-1185">Reference proteome</keyword>
<feature type="transmembrane region" description="Helical" evidence="1">
    <location>
        <begin position="72"/>
        <end position="93"/>
    </location>
</feature>
<comment type="caution">
    <text evidence="2">The sequence shown here is derived from an EMBL/GenBank/DDBJ whole genome shotgun (WGS) entry which is preliminary data.</text>
</comment>
<dbReference type="Proteomes" id="UP000321085">
    <property type="component" value="Unassembled WGS sequence"/>
</dbReference>
<name>A0A512BK90_9HYPH</name>